<evidence type="ECO:0000256" key="1">
    <source>
        <dbReference type="SAM" id="MobiDB-lite"/>
    </source>
</evidence>
<sequence length="142" mass="15589">MAPGDQPCPADCQQREESQTRALCGWETQTIAQGKFPGEGDLKRSDGEGDGGREDRDDFDGADGRRVQGTFQLRIGRCLSLPTALLLDVLQGSQTSFLDCVPFRQVLVLQNAEAGSGAGRARPPWPPTAHPPRRERHHRAER</sequence>
<evidence type="ECO:0000313" key="2">
    <source>
        <dbReference type="EMBL" id="GGU87028.1"/>
    </source>
</evidence>
<evidence type="ECO:0000313" key="3">
    <source>
        <dbReference type="Proteomes" id="UP000654471"/>
    </source>
</evidence>
<comment type="caution">
    <text evidence="2">The sequence shown here is derived from an EMBL/GenBank/DDBJ whole genome shotgun (WGS) entry which is preliminary data.</text>
</comment>
<protein>
    <submittedName>
        <fullName evidence="2">Uncharacterized protein</fullName>
    </submittedName>
</protein>
<gene>
    <name evidence="2" type="ORF">GCM10010211_61440</name>
</gene>
<feature type="region of interest" description="Disordered" evidence="1">
    <location>
        <begin position="114"/>
        <end position="142"/>
    </location>
</feature>
<feature type="region of interest" description="Disordered" evidence="1">
    <location>
        <begin position="30"/>
        <end position="64"/>
    </location>
</feature>
<name>A0ABQ2VHB5_9ACTN</name>
<keyword evidence="3" id="KW-1185">Reference proteome</keyword>
<organism evidence="2 3">
    <name type="scientific">Streptomyces albospinus</name>
    <dbReference type="NCBI Taxonomy" id="285515"/>
    <lineage>
        <taxon>Bacteria</taxon>
        <taxon>Bacillati</taxon>
        <taxon>Actinomycetota</taxon>
        <taxon>Actinomycetes</taxon>
        <taxon>Kitasatosporales</taxon>
        <taxon>Streptomycetaceae</taxon>
        <taxon>Streptomyces</taxon>
    </lineage>
</organism>
<reference evidence="3" key="1">
    <citation type="journal article" date="2019" name="Int. J. Syst. Evol. Microbiol.">
        <title>The Global Catalogue of Microorganisms (GCM) 10K type strain sequencing project: providing services to taxonomists for standard genome sequencing and annotation.</title>
        <authorList>
            <consortium name="The Broad Institute Genomics Platform"/>
            <consortium name="The Broad Institute Genome Sequencing Center for Infectious Disease"/>
            <person name="Wu L."/>
            <person name="Ma J."/>
        </authorList>
    </citation>
    <scope>NUCLEOTIDE SEQUENCE [LARGE SCALE GENOMIC DNA]</scope>
    <source>
        <strain evidence="3">JCM 3399</strain>
    </source>
</reference>
<accession>A0ABQ2VHB5</accession>
<dbReference type="Proteomes" id="UP000654471">
    <property type="component" value="Unassembled WGS sequence"/>
</dbReference>
<dbReference type="EMBL" id="BMRP01000029">
    <property type="protein sequence ID" value="GGU87028.1"/>
    <property type="molecule type" value="Genomic_DNA"/>
</dbReference>
<feature type="compositionally biased region" description="Basic and acidic residues" evidence="1">
    <location>
        <begin position="38"/>
        <end position="56"/>
    </location>
</feature>
<proteinExistence type="predicted"/>
<feature type="compositionally biased region" description="Basic residues" evidence="1">
    <location>
        <begin position="131"/>
        <end position="142"/>
    </location>
</feature>